<keyword evidence="8 10" id="KW-0675">Receptor</keyword>
<feature type="transmembrane region" description="Helical" evidence="10">
    <location>
        <begin position="32"/>
        <end position="56"/>
    </location>
</feature>
<keyword evidence="5 10" id="KW-0552">Olfaction</keyword>
<keyword evidence="3 10" id="KW-0716">Sensory transduction</keyword>
<accession>A0A7R8UC89</accession>
<dbReference type="OrthoDB" id="6765072at2759"/>
<dbReference type="GO" id="GO:0004984">
    <property type="term" value="F:olfactory receptor activity"/>
    <property type="evidence" value="ECO:0007669"/>
    <property type="project" value="InterPro"/>
</dbReference>
<feature type="transmembrane region" description="Helical" evidence="10">
    <location>
        <begin position="338"/>
        <end position="359"/>
    </location>
</feature>
<proteinExistence type="inferred from homology"/>
<dbReference type="PANTHER" id="PTHR21137:SF35">
    <property type="entry name" value="ODORANT RECEPTOR 19A-RELATED"/>
    <property type="match status" value="1"/>
</dbReference>
<dbReference type="AlphaFoldDB" id="A0A7R8UC89"/>
<evidence type="ECO:0000256" key="3">
    <source>
        <dbReference type="ARBA" id="ARBA00022606"/>
    </source>
</evidence>
<feature type="transmembrane region" description="Helical" evidence="10">
    <location>
        <begin position="246"/>
        <end position="268"/>
    </location>
</feature>
<gene>
    <name evidence="11" type="ORF">HERILL_LOCUS1403</name>
</gene>
<feature type="transmembrane region" description="Helical" evidence="10">
    <location>
        <begin position="171"/>
        <end position="198"/>
    </location>
</feature>
<evidence type="ECO:0000256" key="10">
    <source>
        <dbReference type="RuleBase" id="RU351113"/>
    </source>
</evidence>
<feature type="transmembrane region" description="Helical" evidence="10">
    <location>
        <begin position="126"/>
        <end position="151"/>
    </location>
</feature>
<dbReference type="Proteomes" id="UP000594454">
    <property type="component" value="Chromosome 1"/>
</dbReference>
<keyword evidence="7 10" id="KW-0472">Membrane</keyword>
<evidence type="ECO:0000256" key="8">
    <source>
        <dbReference type="ARBA" id="ARBA00023170"/>
    </source>
</evidence>
<reference evidence="11 12" key="1">
    <citation type="submission" date="2020-11" db="EMBL/GenBank/DDBJ databases">
        <authorList>
            <person name="Wallbank WR R."/>
            <person name="Pardo Diaz C."/>
            <person name="Kozak K."/>
            <person name="Martin S."/>
            <person name="Jiggins C."/>
            <person name="Moest M."/>
            <person name="Warren A I."/>
            <person name="Generalovic N T."/>
            <person name="Byers J.R.P. K."/>
            <person name="Montejo-Kovacevich G."/>
            <person name="Yen C E."/>
        </authorList>
    </citation>
    <scope>NUCLEOTIDE SEQUENCE [LARGE SCALE GENOMIC DNA]</scope>
</reference>
<dbReference type="GO" id="GO:0005549">
    <property type="term" value="F:odorant binding"/>
    <property type="evidence" value="ECO:0007669"/>
    <property type="project" value="InterPro"/>
</dbReference>
<comment type="similarity">
    <text evidence="10">Belongs to the insect chemoreceptor superfamily. Heteromeric odorant receptor channel (TC 1.A.69) family.</text>
</comment>
<evidence type="ECO:0000256" key="1">
    <source>
        <dbReference type="ARBA" id="ARBA00004651"/>
    </source>
</evidence>
<evidence type="ECO:0000256" key="9">
    <source>
        <dbReference type="ARBA" id="ARBA00023224"/>
    </source>
</evidence>
<keyword evidence="12" id="KW-1185">Reference proteome</keyword>
<dbReference type="Pfam" id="PF02949">
    <property type="entry name" value="7tm_6"/>
    <property type="match status" value="1"/>
</dbReference>
<evidence type="ECO:0000313" key="12">
    <source>
        <dbReference type="Proteomes" id="UP000594454"/>
    </source>
</evidence>
<keyword evidence="4 10" id="KW-0812">Transmembrane</keyword>
<protein>
    <recommendedName>
        <fullName evidence="10">Odorant receptor</fullName>
    </recommendedName>
</protein>
<dbReference type="PANTHER" id="PTHR21137">
    <property type="entry name" value="ODORANT RECEPTOR"/>
    <property type="match status" value="1"/>
</dbReference>
<evidence type="ECO:0000256" key="5">
    <source>
        <dbReference type="ARBA" id="ARBA00022725"/>
    </source>
</evidence>
<evidence type="ECO:0000256" key="4">
    <source>
        <dbReference type="ARBA" id="ARBA00022692"/>
    </source>
</evidence>
<keyword evidence="9 10" id="KW-0807">Transducer</keyword>
<feature type="transmembrane region" description="Helical" evidence="10">
    <location>
        <begin position="274"/>
        <end position="295"/>
    </location>
</feature>
<keyword evidence="6 10" id="KW-1133">Transmembrane helix</keyword>
<evidence type="ECO:0000256" key="6">
    <source>
        <dbReference type="ARBA" id="ARBA00022989"/>
    </source>
</evidence>
<comment type="subcellular location">
    <subcellularLocation>
        <location evidence="1 10">Cell membrane</location>
        <topology evidence="1 10">Multi-pass membrane protein</topology>
    </subcellularLocation>
</comment>
<dbReference type="GO" id="GO:0005886">
    <property type="term" value="C:plasma membrane"/>
    <property type="evidence" value="ECO:0007669"/>
    <property type="project" value="UniProtKB-SubCell"/>
</dbReference>
<evidence type="ECO:0000256" key="7">
    <source>
        <dbReference type="ARBA" id="ARBA00023136"/>
    </source>
</evidence>
<dbReference type="GO" id="GO:0007165">
    <property type="term" value="P:signal transduction"/>
    <property type="evidence" value="ECO:0007669"/>
    <property type="project" value="UniProtKB-KW"/>
</dbReference>
<dbReference type="EMBL" id="LR899009">
    <property type="protein sequence ID" value="CAD7078116.1"/>
    <property type="molecule type" value="Genomic_DNA"/>
</dbReference>
<keyword evidence="2" id="KW-1003">Cell membrane</keyword>
<feature type="transmembrane region" description="Helical" evidence="10">
    <location>
        <begin position="68"/>
        <end position="86"/>
    </location>
</feature>
<sequence>MESRGTYRGLKQIRLIWKILYLVPWTKFKKCYYAWMSFIVGINTFLTLTIILDIVFCGGIKCVLKHMTYYLAFLSKVVQYLLMLLARKKLLQLDNLFQILDEHVVLPEDQAVAKKAIETSHRICKYFTIACIFCIYCKIVGFVFTLGQVTISPVWSPFEEYIVVEFLYDSMIPHLMLLQTVANDMYPPTCFLLLNAYLKILSQQLLRIGNEDREHPIHSNIPTLVECHVTILKIYKILDETVPKMFFVELLIASILLCISITSIISESMEPSDIMFTVVLTLSLLFQILPICVLAHQFQSFSEELTDAAYATNWPGQDRAFRRAILLIMQRAQNCNPIVVCGIVPINLPTFLSIVQYAYSFSAVYSMMN</sequence>
<name>A0A7R8UC89_HERIL</name>
<organism evidence="11 12">
    <name type="scientific">Hermetia illucens</name>
    <name type="common">Black soldier fly</name>
    <dbReference type="NCBI Taxonomy" id="343691"/>
    <lineage>
        <taxon>Eukaryota</taxon>
        <taxon>Metazoa</taxon>
        <taxon>Ecdysozoa</taxon>
        <taxon>Arthropoda</taxon>
        <taxon>Hexapoda</taxon>
        <taxon>Insecta</taxon>
        <taxon>Pterygota</taxon>
        <taxon>Neoptera</taxon>
        <taxon>Endopterygota</taxon>
        <taxon>Diptera</taxon>
        <taxon>Brachycera</taxon>
        <taxon>Stratiomyomorpha</taxon>
        <taxon>Stratiomyidae</taxon>
        <taxon>Hermetiinae</taxon>
        <taxon>Hermetia</taxon>
    </lineage>
</organism>
<evidence type="ECO:0000313" key="11">
    <source>
        <dbReference type="EMBL" id="CAD7078116.1"/>
    </source>
</evidence>
<evidence type="ECO:0000256" key="2">
    <source>
        <dbReference type="ARBA" id="ARBA00022475"/>
    </source>
</evidence>
<dbReference type="InParanoid" id="A0A7R8UC89"/>
<dbReference type="InterPro" id="IPR004117">
    <property type="entry name" value="7tm6_olfct_rcpt"/>
</dbReference>